<name>A0A1I4D6J0_9PSEU</name>
<proteinExistence type="predicted"/>
<protein>
    <submittedName>
        <fullName evidence="1">Uncharacterized protein</fullName>
    </submittedName>
</protein>
<sequence>MLFVAPDLDRRELDVLDQVEELKTNLRHQLAEPRRWVGSLRRVSLARAIQGSNSIEGYEAGLDDAMDIAAGEEPLDD</sequence>
<dbReference type="STRING" id="115433.SAMN05421835_14134"/>
<keyword evidence="2" id="KW-1185">Reference proteome</keyword>
<dbReference type="AlphaFoldDB" id="A0A1I4D6J0"/>
<organism evidence="1 2">
    <name type="scientific">Amycolatopsis sacchari</name>
    <dbReference type="NCBI Taxonomy" id="115433"/>
    <lineage>
        <taxon>Bacteria</taxon>
        <taxon>Bacillati</taxon>
        <taxon>Actinomycetota</taxon>
        <taxon>Actinomycetes</taxon>
        <taxon>Pseudonocardiales</taxon>
        <taxon>Pseudonocardiaceae</taxon>
        <taxon>Amycolatopsis</taxon>
    </lineage>
</organism>
<reference evidence="1 2" key="1">
    <citation type="submission" date="2016-10" db="EMBL/GenBank/DDBJ databases">
        <authorList>
            <person name="de Groot N.N."/>
        </authorList>
    </citation>
    <scope>NUCLEOTIDE SEQUENCE [LARGE SCALE GENOMIC DNA]</scope>
    <source>
        <strain evidence="1 2">DSM 44468</strain>
    </source>
</reference>
<dbReference type="Proteomes" id="UP000199025">
    <property type="component" value="Unassembled WGS sequence"/>
</dbReference>
<dbReference type="RefSeq" id="WP_091516797.1">
    <property type="nucleotide sequence ID" value="NZ_CBDQZW010000067.1"/>
</dbReference>
<accession>A0A1I4D6J0</accession>
<dbReference type="EMBL" id="FORP01000041">
    <property type="protein sequence ID" value="SFK88745.1"/>
    <property type="molecule type" value="Genomic_DNA"/>
</dbReference>
<gene>
    <name evidence="1" type="ORF">SAMN05421835_14134</name>
</gene>
<evidence type="ECO:0000313" key="1">
    <source>
        <dbReference type="EMBL" id="SFK88745.1"/>
    </source>
</evidence>
<evidence type="ECO:0000313" key="2">
    <source>
        <dbReference type="Proteomes" id="UP000199025"/>
    </source>
</evidence>